<dbReference type="EMBL" id="FNDN01000008">
    <property type="protein sequence ID" value="SDI55133.1"/>
    <property type="molecule type" value="Genomic_DNA"/>
</dbReference>
<evidence type="ECO:0000313" key="10">
    <source>
        <dbReference type="EMBL" id="SDI55133.1"/>
    </source>
</evidence>
<dbReference type="AlphaFoldDB" id="A0A1G8LHK3"/>
<evidence type="ECO:0000256" key="5">
    <source>
        <dbReference type="ARBA" id="ARBA00022989"/>
    </source>
</evidence>
<proteinExistence type="predicted"/>
<dbReference type="Gene3D" id="1.20.1720.10">
    <property type="entry name" value="Multidrug resistance protein D"/>
    <property type="match status" value="1"/>
</dbReference>
<feature type="transmembrane region" description="Helical" evidence="8">
    <location>
        <begin position="180"/>
        <end position="204"/>
    </location>
</feature>
<dbReference type="PROSITE" id="PS50850">
    <property type="entry name" value="MFS"/>
    <property type="match status" value="1"/>
</dbReference>
<comment type="subcellular location">
    <subcellularLocation>
        <location evidence="1">Cell membrane</location>
        <topology evidence="1">Multi-pass membrane protein</topology>
    </subcellularLocation>
</comment>
<dbReference type="InterPro" id="IPR020846">
    <property type="entry name" value="MFS_dom"/>
</dbReference>
<feature type="transmembrane region" description="Helical" evidence="8">
    <location>
        <begin position="121"/>
        <end position="142"/>
    </location>
</feature>
<feature type="transmembrane region" description="Helical" evidence="8">
    <location>
        <begin position="28"/>
        <end position="51"/>
    </location>
</feature>
<sequence>MSTTPDNPAAPENPARTDTATTTPRRAWFALTALVLPVLLASMDLSVLYLAMPAIGLDLDPTAGQALWMIDIYGFLLAGLLVTMGNVGDRIGRRKLLMIGAVVFGIGSVAAAFAPTAEMLIAARALMGIGGATLMPSTLSLIRSMFADDRDRTRAIAIWTGAFAGGSALGPLIGGVLLEFFSWGSVFLINVPVLAVLLIAIPILVPEYRSPDPGRLDPVSVVLSLAAVLPLVWAIKQAAEHLAVDAGTVAAAAVGVVSAYVFVRRQRRIETPLVDITLFHNHHFSAAVVSGALSLFALTGVLLFMAQHLQLVAGHGPLVAALWNLPALVAVAIGSVTAPALAERFGRPAVFRAALSTAAVGLAVMAMTPSDGSLTVIVLGSAILGFGLSPVMALATDLVVGSAPRERAGAASAVSETGNELGAALGIAVMGSVGAAVYRATIDLPSPLPAPVEDAAGATLPGALAAADGLPAEVAGQIAEAARTAFVQGMSVAALSGAVVLAGLAVVVPRLLRRR</sequence>
<evidence type="ECO:0000256" key="2">
    <source>
        <dbReference type="ARBA" id="ARBA00022448"/>
    </source>
</evidence>
<evidence type="ECO:0000256" key="4">
    <source>
        <dbReference type="ARBA" id="ARBA00022692"/>
    </source>
</evidence>
<feature type="transmembrane region" description="Helical" evidence="8">
    <location>
        <begin position="421"/>
        <end position="441"/>
    </location>
</feature>
<keyword evidence="3" id="KW-1003">Cell membrane</keyword>
<dbReference type="PANTHER" id="PTHR42718">
    <property type="entry name" value="MAJOR FACILITATOR SUPERFAMILY MULTIDRUG TRANSPORTER MFSC"/>
    <property type="match status" value="1"/>
</dbReference>
<feature type="transmembrane region" description="Helical" evidence="8">
    <location>
        <begin position="63"/>
        <end position="84"/>
    </location>
</feature>
<feature type="transmembrane region" description="Helical" evidence="8">
    <location>
        <begin position="374"/>
        <end position="400"/>
    </location>
</feature>
<dbReference type="Pfam" id="PF07690">
    <property type="entry name" value="MFS_1"/>
    <property type="match status" value="1"/>
</dbReference>
<feature type="transmembrane region" description="Helical" evidence="8">
    <location>
        <begin position="318"/>
        <end position="342"/>
    </location>
</feature>
<feature type="transmembrane region" description="Helical" evidence="8">
    <location>
        <begin position="241"/>
        <end position="263"/>
    </location>
</feature>
<evidence type="ECO:0000256" key="1">
    <source>
        <dbReference type="ARBA" id="ARBA00004651"/>
    </source>
</evidence>
<dbReference type="SUPFAM" id="SSF103473">
    <property type="entry name" value="MFS general substrate transporter"/>
    <property type="match status" value="1"/>
</dbReference>
<feature type="transmembrane region" description="Helical" evidence="8">
    <location>
        <begin position="96"/>
        <end position="115"/>
    </location>
</feature>
<dbReference type="PRINTS" id="PR01036">
    <property type="entry name" value="TCRTETB"/>
</dbReference>
<feature type="transmembrane region" description="Helical" evidence="8">
    <location>
        <begin position="349"/>
        <end position="368"/>
    </location>
</feature>
<keyword evidence="2" id="KW-0813">Transport</keyword>
<dbReference type="PANTHER" id="PTHR42718:SF47">
    <property type="entry name" value="METHYL VIOLOGEN RESISTANCE PROTEIN SMVA"/>
    <property type="match status" value="1"/>
</dbReference>
<accession>A0A1G8LHK3</accession>
<reference evidence="10 11" key="1">
    <citation type="submission" date="2016-10" db="EMBL/GenBank/DDBJ databases">
        <authorList>
            <person name="de Groot N.N."/>
        </authorList>
    </citation>
    <scope>NUCLEOTIDE SEQUENCE [LARGE SCALE GENOMIC DNA]</scope>
    <source>
        <strain evidence="10 11">DSM 44892</strain>
    </source>
</reference>
<feature type="transmembrane region" description="Helical" evidence="8">
    <location>
        <begin position="492"/>
        <end position="512"/>
    </location>
</feature>
<gene>
    <name evidence="10" type="ORF">SAMN05444695_108168</name>
</gene>
<evidence type="ECO:0000259" key="9">
    <source>
        <dbReference type="PROSITE" id="PS50850"/>
    </source>
</evidence>
<evidence type="ECO:0000256" key="3">
    <source>
        <dbReference type="ARBA" id="ARBA00022475"/>
    </source>
</evidence>
<feature type="domain" description="Major facilitator superfamily (MFS) profile" evidence="9">
    <location>
        <begin position="30"/>
        <end position="515"/>
    </location>
</feature>
<dbReference type="Gene3D" id="1.20.1250.20">
    <property type="entry name" value="MFS general substrate transporter like domains"/>
    <property type="match status" value="1"/>
</dbReference>
<keyword evidence="4 8" id="KW-0812">Transmembrane</keyword>
<feature type="transmembrane region" description="Helical" evidence="8">
    <location>
        <begin position="284"/>
        <end position="306"/>
    </location>
</feature>
<feature type="transmembrane region" description="Helical" evidence="8">
    <location>
        <begin position="154"/>
        <end position="174"/>
    </location>
</feature>
<dbReference type="CDD" id="cd17321">
    <property type="entry name" value="MFS_MMR_MDR_like"/>
    <property type="match status" value="1"/>
</dbReference>
<evidence type="ECO:0000256" key="6">
    <source>
        <dbReference type="ARBA" id="ARBA00023136"/>
    </source>
</evidence>
<protein>
    <submittedName>
        <fullName evidence="10">MFS transporter, DHA2 family, multidrug resistance protein</fullName>
    </submittedName>
</protein>
<keyword evidence="11" id="KW-1185">Reference proteome</keyword>
<dbReference type="InterPro" id="IPR011701">
    <property type="entry name" value="MFS"/>
</dbReference>
<dbReference type="GO" id="GO:0022857">
    <property type="term" value="F:transmembrane transporter activity"/>
    <property type="evidence" value="ECO:0007669"/>
    <property type="project" value="InterPro"/>
</dbReference>
<evidence type="ECO:0000256" key="8">
    <source>
        <dbReference type="SAM" id="Phobius"/>
    </source>
</evidence>
<evidence type="ECO:0000313" key="11">
    <source>
        <dbReference type="Proteomes" id="UP000183263"/>
    </source>
</evidence>
<feature type="region of interest" description="Disordered" evidence="7">
    <location>
        <begin position="1"/>
        <end position="21"/>
    </location>
</feature>
<organism evidence="10 11">
    <name type="scientific">Rhodococcus triatomae</name>
    <dbReference type="NCBI Taxonomy" id="300028"/>
    <lineage>
        <taxon>Bacteria</taxon>
        <taxon>Bacillati</taxon>
        <taxon>Actinomycetota</taxon>
        <taxon>Actinomycetes</taxon>
        <taxon>Mycobacteriales</taxon>
        <taxon>Nocardiaceae</taxon>
        <taxon>Rhodococcus</taxon>
    </lineage>
</organism>
<feature type="transmembrane region" description="Helical" evidence="8">
    <location>
        <begin position="216"/>
        <end position="235"/>
    </location>
</feature>
<dbReference type="Proteomes" id="UP000183263">
    <property type="component" value="Unassembled WGS sequence"/>
</dbReference>
<dbReference type="RefSeq" id="WP_246442265.1">
    <property type="nucleotide sequence ID" value="NZ_CP048813.1"/>
</dbReference>
<evidence type="ECO:0000256" key="7">
    <source>
        <dbReference type="SAM" id="MobiDB-lite"/>
    </source>
</evidence>
<dbReference type="GO" id="GO:0005886">
    <property type="term" value="C:plasma membrane"/>
    <property type="evidence" value="ECO:0007669"/>
    <property type="project" value="UniProtKB-SubCell"/>
</dbReference>
<dbReference type="InterPro" id="IPR036259">
    <property type="entry name" value="MFS_trans_sf"/>
</dbReference>
<keyword evidence="6 8" id="KW-0472">Membrane</keyword>
<name>A0A1G8LHK3_9NOCA</name>
<keyword evidence="5 8" id="KW-1133">Transmembrane helix</keyword>